<accession>A0A839SNZ0</accession>
<name>A0A839SNZ0_9SPHI</name>
<evidence type="ECO:0000256" key="1">
    <source>
        <dbReference type="SAM" id="SignalP"/>
    </source>
</evidence>
<feature type="chain" id="PRO_5032510806" evidence="1">
    <location>
        <begin position="26"/>
        <end position="1541"/>
    </location>
</feature>
<keyword evidence="4" id="KW-1185">Reference proteome</keyword>
<proteinExistence type="predicted"/>
<dbReference type="InterPro" id="IPR036278">
    <property type="entry name" value="Sialidase_sf"/>
</dbReference>
<feature type="domain" description="Cadherin-like beta-sandwich-like" evidence="2">
    <location>
        <begin position="1134"/>
        <end position="1225"/>
    </location>
</feature>
<dbReference type="Proteomes" id="UP000539265">
    <property type="component" value="Unassembled WGS sequence"/>
</dbReference>
<protein>
    <submittedName>
        <fullName evidence="3">Gliding motility-associated-like protein</fullName>
    </submittedName>
</protein>
<evidence type="ECO:0000313" key="3">
    <source>
        <dbReference type="EMBL" id="MBB3059048.1"/>
    </source>
</evidence>
<comment type="caution">
    <text evidence="3">The sequence shown here is derived from an EMBL/GenBank/DDBJ whole genome shotgun (WGS) entry which is preliminary data.</text>
</comment>
<gene>
    <name evidence="3" type="ORF">FHS11_005508</name>
</gene>
<reference evidence="3" key="1">
    <citation type="submission" date="2020-08" db="EMBL/GenBank/DDBJ databases">
        <title>Genomic Encyclopedia of Type Strains, Phase III (KMG-III): the genomes of soil and plant-associated and newly described type strains.</title>
        <authorList>
            <person name="Whitman W."/>
        </authorList>
    </citation>
    <scope>NUCLEOTIDE SEQUENCE [LARGE SCALE GENOMIC DNA]</scope>
    <source>
        <strain evidence="3">CECT 8628</strain>
    </source>
</reference>
<feature type="domain" description="Cadherin-like beta-sandwich-like" evidence="2">
    <location>
        <begin position="937"/>
        <end position="1027"/>
    </location>
</feature>
<dbReference type="Gene3D" id="2.130.10.10">
    <property type="entry name" value="YVTN repeat-like/Quinoprotein amine dehydrogenase"/>
    <property type="match status" value="3"/>
</dbReference>
<dbReference type="Pfam" id="PF13585">
    <property type="entry name" value="CHU_C"/>
    <property type="match status" value="1"/>
</dbReference>
<dbReference type="InterPro" id="IPR025883">
    <property type="entry name" value="Cadherin-like_domain"/>
</dbReference>
<dbReference type="Pfam" id="PF12733">
    <property type="entry name" value="Cadherin-like"/>
    <property type="match status" value="6"/>
</dbReference>
<organism evidence="3 4">
    <name type="scientific">Mucilaginibacter gotjawali</name>
    <dbReference type="NCBI Taxonomy" id="1550579"/>
    <lineage>
        <taxon>Bacteria</taxon>
        <taxon>Pseudomonadati</taxon>
        <taxon>Bacteroidota</taxon>
        <taxon>Sphingobacteriia</taxon>
        <taxon>Sphingobacteriales</taxon>
        <taxon>Sphingobacteriaceae</taxon>
        <taxon>Mucilaginibacter</taxon>
    </lineage>
</organism>
<feature type="domain" description="Cadherin-like beta-sandwich-like" evidence="2">
    <location>
        <begin position="1233"/>
        <end position="1323"/>
    </location>
</feature>
<dbReference type="RefSeq" id="WP_183476413.1">
    <property type="nucleotide sequence ID" value="NZ_JACHWX010000030.1"/>
</dbReference>
<evidence type="ECO:0000313" key="4">
    <source>
        <dbReference type="Proteomes" id="UP000539265"/>
    </source>
</evidence>
<evidence type="ECO:0000259" key="2">
    <source>
        <dbReference type="Pfam" id="PF12733"/>
    </source>
</evidence>
<feature type="domain" description="Cadherin-like beta-sandwich-like" evidence="2">
    <location>
        <begin position="1331"/>
        <end position="1422"/>
    </location>
</feature>
<dbReference type="InterPro" id="IPR013783">
    <property type="entry name" value="Ig-like_fold"/>
</dbReference>
<dbReference type="InterPro" id="IPR015943">
    <property type="entry name" value="WD40/YVTN_repeat-like_dom_sf"/>
</dbReference>
<sequence>MKTIYFKTFCKIVVAFLIVMCFQQAMGTTAAARSLKTAVSPRDTSQFQKPGKLKRTKKIKKEEDDLEDGVDNDIRARGRQEFLQQRDPKLNRVPLERLLIARQKRDQFLNNIKVRRNNAVPQGNVVKPSGNAPAALPSAPFTVSNMQWFERGPNNVGGRTRALMFDMGDAANGYKKVFAGGVGGGLWVTSDITATPVQWTKINDFFDNIAISCIAQNPVNPLEIYAGTGEGFLNGDAIQGLGVWKSTDGGATWAHLASTAGFKYINAILVDKNGHVYIAGETDIFVGFGVDQSTDGGSTWTNVINSAEAGADLQMAANGDVYASTGVIYLTGHIYISDFTVNGTHTGNAGTWTNITPASNGTITPGTTAWNRIKLATAPSDANIVYGFFEPDYSSTGNLKLSSVQQYNKSANTWTVKAVPTEAFSNGQSWYSIAAAIDPNNPSVLYAGSLDAEKSTDGGLTWTRYSVWSAATTASNYVHADHHAYVYAPGSSTRLMMGTDGGVFYTVNANVTPSFVNKNNGYNVTQYYSVALHPTSTNYALAGAQDNGSQIFTSAGIGPTSVATGGDGADVFIDQTNGNIQVTSYVYDNYYVSTDNGVSFHGLSGFGNGQFINPTAYDPSTKNLYAGSASGYYYRAANILSPTYNEVAVSAFAGANVTTVAVAPITANRVYFGLDNGSVVRVDNAQTGTSLAGVVLAPSLGSNINVSCVAVDPASEDHIMVTYSNYGVTHVIQTTNASAATPTWTNVSGNLPDMPVRWALFYPGDPTKAIIATELGVWTTDLINGSSTVWDPTNTGLANVEVDMLAYRASDRTLAAATHGRGLFTATVPSPFSNNANLANMQLSTGTLNPVFASGTTSYTASVPNSVASITLTPTTSDATATIKVNGTAVTSGTASGALPLVVGPNTITTVVTAQDGVTTQTYTVNVTRSLPANANLSKLTISAGTLTPAFATATTSYTASVANTITSITVTPKATDALATIKVNGTAVSSGTASGAIPLSVGTNVINTVVKAQNGTTKTYTITVTRSLPANADLTKLTLSAGTLTPVFATATTSYTASVANSVTSLTVTPKASDALATITVNGTAVSSGTASGGIPLSVGPNTVTTIVTAQDGVTTKTYTVTVTRMLPANANLSNLTISGGTLTPAFATATTSYTASVANAVTSMTVTPKASDALATITVNGTAVSNNTASGAIPLTVGTNVITTVVTAQNGTTTKSYTVTVTRFSNNANLANLQLSTGTLNPVFASGTTGYTASVPNSQASVTLTPTTSDATATITVNGTAVTSGAASGAIALSVGPNTITTVVTAQDGVTTKTYTVTLTRSLPANPNLSNLTLSAGPLTPAFATATTSYTASVANSVSSTTVTPKASDALATITVNGTAVASGSASGAIALNLGNTIITTVVKAQNGTTAKTYTITVTRAAAIANLSAEVSVSNPTDHPQMMGQEITVHLGLSPNGDGINDFLLIDGITSYPDNKLQIMNRSGALVFEAKGYDNSNRVFDGHSNKTGAMQLPGTYFYSLDYTANGTTKHKTGYIVLKY</sequence>
<feature type="domain" description="Cadherin-like beta-sandwich-like" evidence="2">
    <location>
        <begin position="847"/>
        <end position="929"/>
    </location>
</feature>
<keyword evidence="1" id="KW-0732">Signal</keyword>
<dbReference type="EMBL" id="JACHWX010000030">
    <property type="protein sequence ID" value="MBB3059048.1"/>
    <property type="molecule type" value="Genomic_DNA"/>
</dbReference>
<dbReference type="SUPFAM" id="SSF50939">
    <property type="entry name" value="Sialidases"/>
    <property type="match status" value="1"/>
</dbReference>
<feature type="signal peptide" evidence="1">
    <location>
        <begin position="1"/>
        <end position="25"/>
    </location>
</feature>
<dbReference type="CDD" id="cd15482">
    <property type="entry name" value="Sialidase_non-viral"/>
    <property type="match status" value="1"/>
</dbReference>
<dbReference type="Gene3D" id="2.60.40.10">
    <property type="entry name" value="Immunoglobulins"/>
    <property type="match status" value="1"/>
</dbReference>
<dbReference type="SUPFAM" id="SSF110296">
    <property type="entry name" value="Oligoxyloglucan reducing end-specific cellobiohydrolase"/>
    <property type="match status" value="1"/>
</dbReference>
<feature type="domain" description="Cadherin-like beta-sandwich-like" evidence="2">
    <location>
        <begin position="1036"/>
        <end position="1126"/>
    </location>
</feature>